<reference evidence="1" key="1">
    <citation type="journal article" date="2021" name="Sci. Rep.">
        <title>Diploid genomic architecture of Nitzschia inconspicua, an elite biomass production diatom.</title>
        <authorList>
            <person name="Oliver A."/>
            <person name="Podell S."/>
            <person name="Pinowska A."/>
            <person name="Traller J.C."/>
            <person name="Smith S.R."/>
            <person name="McClure R."/>
            <person name="Beliaev A."/>
            <person name="Bohutskyi P."/>
            <person name="Hill E.A."/>
            <person name="Rabines A."/>
            <person name="Zheng H."/>
            <person name="Allen L.Z."/>
            <person name="Kuo A."/>
            <person name="Grigoriev I.V."/>
            <person name="Allen A.E."/>
            <person name="Hazlebeck D."/>
            <person name="Allen E.E."/>
        </authorList>
    </citation>
    <scope>NUCLEOTIDE SEQUENCE</scope>
    <source>
        <strain evidence="1">Hildebrandi</strain>
    </source>
</reference>
<gene>
    <name evidence="1" type="ORF">IV203_017908</name>
</gene>
<keyword evidence="2" id="KW-1185">Reference proteome</keyword>
<dbReference type="AlphaFoldDB" id="A0A9K3M2G7"/>
<dbReference type="EMBL" id="JAGRRH010000003">
    <property type="protein sequence ID" value="KAG7371766.1"/>
    <property type="molecule type" value="Genomic_DNA"/>
</dbReference>
<proteinExistence type="predicted"/>
<dbReference type="OrthoDB" id="10584214at2759"/>
<dbReference type="Proteomes" id="UP000693970">
    <property type="component" value="Unassembled WGS sequence"/>
</dbReference>
<comment type="caution">
    <text evidence="1">The sequence shown here is derived from an EMBL/GenBank/DDBJ whole genome shotgun (WGS) entry which is preliminary data.</text>
</comment>
<evidence type="ECO:0000313" key="2">
    <source>
        <dbReference type="Proteomes" id="UP000693970"/>
    </source>
</evidence>
<organism evidence="1 2">
    <name type="scientific">Nitzschia inconspicua</name>
    <dbReference type="NCBI Taxonomy" id="303405"/>
    <lineage>
        <taxon>Eukaryota</taxon>
        <taxon>Sar</taxon>
        <taxon>Stramenopiles</taxon>
        <taxon>Ochrophyta</taxon>
        <taxon>Bacillariophyta</taxon>
        <taxon>Bacillariophyceae</taxon>
        <taxon>Bacillariophycidae</taxon>
        <taxon>Bacillariales</taxon>
        <taxon>Bacillariaceae</taxon>
        <taxon>Nitzschia</taxon>
    </lineage>
</organism>
<name>A0A9K3M2G7_9STRA</name>
<reference evidence="1" key="2">
    <citation type="submission" date="2021-04" db="EMBL/GenBank/DDBJ databases">
        <authorList>
            <person name="Podell S."/>
        </authorList>
    </citation>
    <scope>NUCLEOTIDE SEQUENCE</scope>
    <source>
        <strain evidence="1">Hildebrandi</strain>
    </source>
</reference>
<protein>
    <submittedName>
        <fullName evidence="1">Uncharacterized protein</fullName>
    </submittedName>
</protein>
<evidence type="ECO:0000313" key="1">
    <source>
        <dbReference type="EMBL" id="KAG7371766.1"/>
    </source>
</evidence>
<sequence length="376" mass="43037">MTIAVASCVRGFLGGVTNDIPRSNHHRSVPCYDNNHNYCVHESTMRLYGLADWRDAVGIFKEDDDDDNVLQQQQQHTMVPLHLVPSHQVALQGETKYFQFRTKQELRLFQQAVDHNHGIFGLGLCIETEPCNNHNNDNDNDTNNFLLQQDDNDTHTHDADFAESAFLLDKIPLLEIIDYKNMNLGIDLGVFCKAQVVGRAQLIRYLDTTEKEHSNDNDNDDDDEPPMAICSEIYDETETHFTLEEVNTMAKEMVEMIGTIADQEEEQEDPLGITSDRDDVETETRKHRFQQALRDAFQSDSQGYLLLPTTETQGIRSWKELSAFSWAAFSTGTDLPMEETYRLHAMNMNRIATRIQLASFWLADKVVALEENSSRK</sequence>
<accession>A0A9K3M2G7</accession>